<comment type="caution">
    <text evidence="2">The sequence shown here is derived from an EMBL/GenBank/DDBJ whole genome shotgun (WGS) entry which is preliminary data.</text>
</comment>
<gene>
    <name evidence="2" type="ORF">E6H04_12085</name>
</gene>
<dbReference type="Proteomes" id="UP000320048">
    <property type="component" value="Unassembled WGS sequence"/>
</dbReference>
<feature type="transmembrane region" description="Helical" evidence="1">
    <location>
        <begin position="26"/>
        <end position="49"/>
    </location>
</feature>
<reference evidence="2 3" key="1">
    <citation type="journal article" date="2019" name="Nat. Microbiol.">
        <title>Mediterranean grassland soil C-N compound turnover is dependent on rainfall and depth, and is mediated by genomically divergent microorganisms.</title>
        <authorList>
            <person name="Diamond S."/>
            <person name="Andeer P.F."/>
            <person name="Li Z."/>
            <person name="Crits-Christoph A."/>
            <person name="Burstein D."/>
            <person name="Anantharaman K."/>
            <person name="Lane K.R."/>
            <person name="Thomas B.C."/>
            <person name="Pan C."/>
            <person name="Northen T.R."/>
            <person name="Banfield J.F."/>
        </authorList>
    </citation>
    <scope>NUCLEOTIDE SEQUENCE [LARGE SCALE GENOMIC DNA]</scope>
    <source>
        <strain evidence="2">NP_7</strain>
    </source>
</reference>
<accession>A0A537J4Z1</accession>
<name>A0A537J4Z1_9BACT</name>
<feature type="transmembrane region" description="Helical" evidence="1">
    <location>
        <begin position="151"/>
        <end position="169"/>
    </location>
</feature>
<sequence>MIRGLGRVWRGAAQGTWAAVRARPQVFWGVALAVFLLNLLLPPVVLAIVRKPWDHFSFNPWLSQLPSWLVSHEATVGRKLEFLSNVALFWFIASSPYVAPEWGFTVDVRDIARWAVMSLLFGAYFALVAYARSRPGRRGVEWRGGRRGGSVGAALSTLGLSTAPCSVAGCGAPVLPVLGLVFQGLTSGALAGLATLSRVMTEVVFVGASVAVFIMGWVVSNPAWFVAERRDEGNAQMRHQDPSRA</sequence>
<evidence type="ECO:0000256" key="1">
    <source>
        <dbReference type="SAM" id="Phobius"/>
    </source>
</evidence>
<protein>
    <submittedName>
        <fullName evidence="2">Uncharacterized protein</fullName>
    </submittedName>
</protein>
<organism evidence="2 3">
    <name type="scientific">Candidatus Segetimicrobium genomatis</name>
    <dbReference type="NCBI Taxonomy" id="2569760"/>
    <lineage>
        <taxon>Bacteria</taxon>
        <taxon>Bacillati</taxon>
        <taxon>Candidatus Sysuimicrobiota</taxon>
        <taxon>Candidatus Sysuimicrobiia</taxon>
        <taxon>Candidatus Sysuimicrobiales</taxon>
        <taxon>Candidatus Segetimicrobiaceae</taxon>
        <taxon>Candidatus Segetimicrobium</taxon>
    </lineage>
</organism>
<evidence type="ECO:0000313" key="2">
    <source>
        <dbReference type="EMBL" id="TMI78631.1"/>
    </source>
</evidence>
<feature type="transmembrane region" description="Helical" evidence="1">
    <location>
        <begin position="203"/>
        <end position="227"/>
    </location>
</feature>
<evidence type="ECO:0000313" key="3">
    <source>
        <dbReference type="Proteomes" id="UP000320048"/>
    </source>
</evidence>
<keyword evidence="1" id="KW-1133">Transmembrane helix</keyword>
<keyword evidence="1" id="KW-0812">Transmembrane</keyword>
<feature type="transmembrane region" description="Helical" evidence="1">
    <location>
        <begin position="111"/>
        <end position="130"/>
    </location>
</feature>
<keyword evidence="1" id="KW-0472">Membrane</keyword>
<feature type="transmembrane region" description="Helical" evidence="1">
    <location>
        <begin position="175"/>
        <end position="196"/>
    </location>
</feature>
<proteinExistence type="predicted"/>
<dbReference type="AlphaFoldDB" id="A0A537J4Z1"/>
<dbReference type="EMBL" id="VBAO01000356">
    <property type="protein sequence ID" value="TMI78631.1"/>
    <property type="molecule type" value="Genomic_DNA"/>
</dbReference>